<protein>
    <submittedName>
        <fullName evidence="1">Uncharacterized protein</fullName>
    </submittedName>
</protein>
<name>A0ABP0ZW97_9ASCO</name>
<organism evidence="1 2">
    <name type="scientific">Lodderomyces beijingensis</name>
    <dbReference type="NCBI Taxonomy" id="1775926"/>
    <lineage>
        <taxon>Eukaryota</taxon>
        <taxon>Fungi</taxon>
        <taxon>Dikarya</taxon>
        <taxon>Ascomycota</taxon>
        <taxon>Saccharomycotina</taxon>
        <taxon>Pichiomycetes</taxon>
        <taxon>Debaryomycetaceae</taxon>
        <taxon>Candida/Lodderomyces clade</taxon>
        <taxon>Lodderomyces</taxon>
    </lineage>
</organism>
<evidence type="ECO:0000313" key="2">
    <source>
        <dbReference type="Proteomes" id="UP001497383"/>
    </source>
</evidence>
<keyword evidence="2" id="KW-1185">Reference proteome</keyword>
<dbReference type="Proteomes" id="UP001497383">
    <property type="component" value="Chromosome 7"/>
</dbReference>
<gene>
    <name evidence="1" type="ORF">LODBEIA_P54460</name>
</gene>
<evidence type="ECO:0000313" key="1">
    <source>
        <dbReference type="EMBL" id="CAK9441578.1"/>
    </source>
</evidence>
<sequence>MLHTLLKTTRTSLALQLHSNFKPLRLLTTYSKNPQIFIHEKQPNYFTFSLSRQPESIPIGTSQSTDPAPLDFHVDSHFKSLLDKTLADKIYNDFTFVMEAGTNANSFMPVYDFREIPRYSRTPYIEDVFGYVQVDDKGNIVPGSWQKNDMYEICSGKTGLCKFSDYMYETLQEEVEKEKKSYDN</sequence>
<dbReference type="GeneID" id="92210642"/>
<proteinExistence type="predicted"/>
<accession>A0ABP0ZW97</accession>
<dbReference type="PANTHER" id="PTHR37331:SF1">
    <property type="entry name" value="YALI0F11671P"/>
    <property type="match status" value="1"/>
</dbReference>
<dbReference type="EMBL" id="OZ022411">
    <property type="protein sequence ID" value="CAK9441578.1"/>
    <property type="molecule type" value="Genomic_DNA"/>
</dbReference>
<dbReference type="PANTHER" id="PTHR37331">
    <property type="entry name" value="YALI0F11671P"/>
    <property type="match status" value="1"/>
</dbReference>
<dbReference type="RefSeq" id="XP_066832384.1">
    <property type="nucleotide sequence ID" value="XM_066975779.1"/>
</dbReference>
<reference evidence="1 2" key="1">
    <citation type="submission" date="2024-03" db="EMBL/GenBank/DDBJ databases">
        <authorList>
            <person name="Brejova B."/>
        </authorList>
    </citation>
    <scope>NUCLEOTIDE SEQUENCE [LARGE SCALE GENOMIC DNA]</scope>
    <source>
        <strain evidence="1 2">CBS 14171</strain>
    </source>
</reference>